<evidence type="ECO:0000256" key="5">
    <source>
        <dbReference type="ARBA" id="ARBA00022801"/>
    </source>
</evidence>
<dbReference type="InterPro" id="IPR016128">
    <property type="entry name" value="Pyosin/cloacin_T_dom"/>
</dbReference>
<keyword evidence="5" id="KW-0378">Hydrolase</keyword>
<evidence type="ECO:0000256" key="1">
    <source>
        <dbReference type="ARBA" id="ARBA00006811"/>
    </source>
</evidence>
<dbReference type="PANTHER" id="PTHR12239">
    <property type="entry name" value="PROTEIN CBG20215-RELATED"/>
    <property type="match status" value="1"/>
</dbReference>
<dbReference type="Proteomes" id="UP001164116">
    <property type="component" value="Chromosome"/>
</dbReference>
<dbReference type="SUPFAM" id="SSF54060">
    <property type="entry name" value="His-Me finger endonucleases"/>
    <property type="match status" value="1"/>
</dbReference>
<dbReference type="Gene3D" id="3.90.540.10">
    <property type="entry name" value="Colicin/pyocin, DNase domain"/>
    <property type="match status" value="1"/>
</dbReference>
<dbReference type="InterPro" id="IPR044925">
    <property type="entry name" value="His-Me_finger_sf"/>
</dbReference>
<feature type="coiled-coil region" evidence="8">
    <location>
        <begin position="186"/>
        <end position="321"/>
    </location>
</feature>
<keyword evidence="10" id="KW-0812">Transmembrane</keyword>
<dbReference type="InterPro" id="IPR037146">
    <property type="entry name" value="Colicin/pyocin_DNase_dom_sf"/>
</dbReference>
<proteinExistence type="inferred from homology"/>
<keyword evidence="3" id="KW-0540">Nuclease</keyword>
<keyword evidence="2" id="KW-0929">Antimicrobial</keyword>
<evidence type="ECO:0000256" key="10">
    <source>
        <dbReference type="SAM" id="Phobius"/>
    </source>
</evidence>
<dbReference type="EMBL" id="CP112866">
    <property type="protein sequence ID" value="UZW18258.1"/>
    <property type="molecule type" value="Genomic_DNA"/>
</dbReference>
<dbReference type="RefSeq" id="WP_181080992.1">
    <property type="nucleotide sequence ID" value="NZ_CP112866.1"/>
</dbReference>
<keyword evidence="13" id="KW-1185">Reference proteome</keyword>
<dbReference type="InterPro" id="IPR036302">
    <property type="entry name" value="Pyosin/cloacin_T_dom_sf"/>
</dbReference>
<reference evidence="12" key="1">
    <citation type="submission" date="2022-11" db="EMBL/GenBank/DDBJ databases">
        <title>Taxonomic description of a new Pseudomonas species.</title>
        <authorList>
            <person name="Tambong J.T."/>
        </authorList>
    </citation>
    <scope>NUCLEOTIDE SEQUENCE</scope>
    <source>
        <strain evidence="12">S1Bt42</strain>
    </source>
</reference>
<evidence type="ECO:0000256" key="8">
    <source>
        <dbReference type="SAM" id="Coils"/>
    </source>
</evidence>
<dbReference type="InterPro" id="IPR003060">
    <property type="entry name" value="Pyocin_killer"/>
</dbReference>
<keyword evidence="7" id="KW-0078">Bacteriocin</keyword>
<dbReference type="SUPFAM" id="SSF69369">
    <property type="entry name" value="Cloacin translocation domain"/>
    <property type="match status" value="1"/>
</dbReference>
<keyword evidence="10" id="KW-1133">Transmembrane helix</keyword>
<evidence type="ECO:0000256" key="2">
    <source>
        <dbReference type="ARBA" id="ARBA00022529"/>
    </source>
</evidence>
<evidence type="ECO:0000313" key="13">
    <source>
        <dbReference type="Proteomes" id="UP001164116"/>
    </source>
</evidence>
<protein>
    <submittedName>
        <fullName evidence="12">S-type pyocin domain-containing protein</fullName>
    </submittedName>
</protein>
<keyword evidence="10" id="KW-0472">Membrane</keyword>
<accession>A0ABY6QFG4</accession>
<dbReference type="PANTHER" id="PTHR12239:SF41">
    <property type="entry name" value="MEMBRANE ASSOCIATED PROTEIN, PUTATIVE-RELATED"/>
    <property type="match status" value="1"/>
</dbReference>
<name>A0ABY6QFG4_9PSED</name>
<keyword evidence="4" id="KW-0255">Endonuclease</keyword>
<keyword evidence="6" id="KW-0044">Antibiotic</keyword>
<dbReference type="CDD" id="cd00085">
    <property type="entry name" value="HNHc"/>
    <property type="match status" value="1"/>
</dbReference>
<organism evidence="12 13">
    <name type="scientific">Pseudomonas quebecensis</name>
    <dbReference type="NCBI Taxonomy" id="2995174"/>
    <lineage>
        <taxon>Bacteria</taxon>
        <taxon>Pseudomonadati</taxon>
        <taxon>Pseudomonadota</taxon>
        <taxon>Gammaproteobacteria</taxon>
        <taxon>Pseudomonadales</taxon>
        <taxon>Pseudomonadaceae</taxon>
        <taxon>Pseudomonas</taxon>
    </lineage>
</organism>
<dbReference type="Pfam" id="PF06958">
    <property type="entry name" value="Pyocin_S"/>
    <property type="match status" value="1"/>
</dbReference>
<feature type="region of interest" description="Disordered" evidence="9">
    <location>
        <begin position="1"/>
        <end position="25"/>
    </location>
</feature>
<feature type="compositionally biased region" description="Pro residues" evidence="9">
    <location>
        <begin position="15"/>
        <end position="25"/>
    </location>
</feature>
<evidence type="ECO:0000256" key="4">
    <source>
        <dbReference type="ARBA" id="ARBA00022759"/>
    </source>
</evidence>
<feature type="transmembrane region" description="Helical" evidence="10">
    <location>
        <begin position="352"/>
        <end position="374"/>
    </location>
</feature>
<dbReference type="InterPro" id="IPR003615">
    <property type="entry name" value="HNH_nuc"/>
</dbReference>
<evidence type="ECO:0000256" key="9">
    <source>
        <dbReference type="SAM" id="MobiDB-lite"/>
    </source>
</evidence>
<dbReference type="InterPro" id="IPR052293">
    <property type="entry name" value="SRRP"/>
</dbReference>
<evidence type="ECO:0000259" key="11">
    <source>
        <dbReference type="Pfam" id="PF06958"/>
    </source>
</evidence>
<keyword evidence="8" id="KW-0175">Coiled coil</keyword>
<dbReference type="Pfam" id="PF21431">
    <property type="entry name" value="Col-Pyo_DNase"/>
    <property type="match status" value="1"/>
</dbReference>
<evidence type="ECO:0000256" key="7">
    <source>
        <dbReference type="ARBA" id="ARBA00023048"/>
    </source>
</evidence>
<dbReference type="PRINTS" id="PR01300">
    <property type="entry name" value="PYOCINKILLER"/>
</dbReference>
<feature type="domain" description="Pyosin/cloacin translocation" evidence="11">
    <location>
        <begin position="436"/>
        <end position="570"/>
    </location>
</feature>
<evidence type="ECO:0000256" key="3">
    <source>
        <dbReference type="ARBA" id="ARBA00022722"/>
    </source>
</evidence>
<feature type="transmembrane region" description="Helical" evidence="10">
    <location>
        <begin position="381"/>
        <end position="405"/>
    </location>
</feature>
<comment type="similarity">
    <text evidence="1">Belongs to the colicin/pyosin nuclease family.</text>
</comment>
<evidence type="ECO:0000313" key="12">
    <source>
        <dbReference type="EMBL" id="UZW18258.1"/>
    </source>
</evidence>
<gene>
    <name evidence="12" type="ORF">OSC50_23235</name>
</gene>
<sequence>MSPPDITLPPIIVTPDPPLPNPPGPLPGGGVIAKPLPWDGKFASGPEVYAFFNQERITSDRYTMSVIVTVASAQRSMEQSYTAYLPQLPADVEAEIAAGVGPNPLSELEKANKEKSVVDGLIAQNTAELATANAAATAFFGRNVLAVEMKKSAVYFANIFQSPKNPNRPLDTYKNWEASATAAYSAKILEEKIRILTEKSALLTQNVATAQAAEDVRLAAEAEAKRIADEAAAAEAARIAAEVEAKRVADEAAAVEAARVAAEAEAKRIADEAAAAEAARIAAEIEAKRVADEAAAAEAARVAAEAEAKRIADEAAAAEAARIAAEAAEQARLAAEAIRVANTFRAPGPASAAAPFVITSAGTIAVIEAAAVTLQTAIRSAIAALTSLAAGTASGLLVGVSALIYSPKLANGELPERYTFSTPVSDLTPELSQDLPAIAAAGGTVDLPVRLSSKTAADGQSEVIVVKTDGVTIPSKVRVVAATYNAEQNLYSVTTGDAPPRTLTWTPIVDPGNSSTTLPAEQPAPPVYTGASVTPVEGRIDTFPGVADAGFDDFVTVFPADSGLPPIYVMFRDRREDPGVATGVGQPVSGTWLGAASQGEGAPIPSQIADQLRGKEFKNFREFRETFWKAVASDPELAKQFILTNRDRMITGKAAKSRKADAVGKRSSFELHHIDEVAKGGDIYNIENIRVLTPKRHIDIHKEVK</sequence>
<evidence type="ECO:0000256" key="6">
    <source>
        <dbReference type="ARBA" id="ARBA00023022"/>
    </source>
</evidence>